<evidence type="ECO:0000313" key="2">
    <source>
        <dbReference type="EMBL" id="SCU78903.1"/>
    </source>
</evidence>
<feature type="domain" description="N-acetyltransferase ESCO acetyl-transferase" evidence="1">
    <location>
        <begin position="195"/>
        <end position="254"/>
    </location>
</feature>
<reference evidence="2 3" key="1">
    <citation type="submission" date="2016-03" db="EMBL/GenBank/DDBJ databases">
        <authorList>
            <person name="Devillers H."/>
        </authorList>
    </citation>
    <scope>NUCLEOTIDE SEQUENCE [LARGE SCALE GENOMIC DNA]</scope>
    <source>
        <strain evidence="2">CBS 11717</strain>
    </source>
</reference>
<dbReference type="Gene3D" id="3.40.630.30">
    <property type="match status" value="1"/>
</dbReference>
<dbReference type="GO" id="GO:0007064">
    <property type="term" value="P:mitotic sister chromatid cohesion"/>
    <property type="evidence" value="ECO:0007669"/>
    <property type="project" value="TreeGrafter"/>
</dbReference>
<name>A0A1G4IQN2_9SACH</name>
<dbReference type="Proteomes" id="UP000191024">
    <property type="component" value="Chromosome A"/>
</dbReference>
<dbReference type="AlphaFoldDB" id="A0A1G4IQN2"/>
<dbReference type="GO" id="GO:0061733">
    <property type="term" value="F:protein-lysine-acetyltransferase activity"/>
    <property type="evidence" value="ECO:0007669"/>
    <property type="project" value="TreeGrafter"/>
</dbReference>
<dbReference type="InterPro" id="IPR016181">
    <property type="entry name" value="Acyl_CoA_acyltransferase"/>
</dbReference>
<dbReference type="PANTHER" id="PTHR45884">
    <property type="entry name" value="N-ACETYLTRANSFERASE ECO"/>
    <property type="match status" value="1"/>
</dbReference>
<dbReference type="GO" id="GO:0000785">
    <property type="term" value="C:chromatin"/>
    <property type="evidence" value="ECO:0007669"/>
    <property type="project" value="TreeGrafter"/>
</dbReference>
<dbReference type="SUPFAM" id="SSF55729">
    <property type="entry name" value="Acyl-CoA N-acyltransferases (Nat)"/>
    <property type="match status" value="1"/>
</dbReference>
<dbReference type="EMBL" id="LT598462">
    <property type="protein sequence ID" value="SCU78903.1"/>
    <property type="molecule type" value="Genomic_DNA"/>
</dbReference>
<organism evidence="2 3">
    <name type="scientific">Lachancea mirantina</name>
    <dbReference type="NCBI Taxonomy" id="1230905"/>
    <lineage>
        <taxon>Eukaryota</taxon>
        <taxon>Fungi</taxon>
        <taxon>Dikarya</taxon>
        <taxon>Ascomycota</taxon>
        <taxon>Saccharomycotina</taxon>
        <taxon>Saccharomycetes</taxon>
        <taxon>Saccharomycetales</taxon>
        <taxon>Saccharomycetaceae</taxon>
        <taxon>Lachancea</taxon>
    </lineage>
</organism>
<gene>
    <name evidence="2" type="ORF">LAMI_0A06480G</name>
</gene>
<dbReference type="GO" id="GO:0005634">
    <property type="term" value="C:nucleus"/>
    <property type="evidence" value="ECO:0007669"/>
    <property type="project" value="TreeGrafter"/>
</dbReference>
<protein>
    <submittedName>
        <fullName evidence="2">LAMI_0A06480g1_1</fullName>
    </submittedName>
</protein>
<accession>A0A1G4IQN2</accession>
<evidence type="ECO:0000313" key="3">
    <source>
        <dbReference type="Proteomes" id="UP000191024"/>
    </source>
</evidence>
<dbReference type="STRING" id="1230905.A0A1G4IQN2"/>
<keyword evidence="3" id="KW-1185">Reference proteome</keyword>
<proteinExistence type="predicted"/>
<evidence type="ECO:0000259" key="1">
    <source>
        <dbReference type="Pfam" id="PF13880"/>
    </source>
</evidence>
<dbReference type="InterPro" id="IPR028009">
    <property type="entry name" value="ESCO_Acetyltransf_dom"/>
</dbReference>
<dbReference type="PANTHER" id="PTHR45884:SF2">
    <property type="entry name" value="N-ACETYLTRANSFERASE ECO"/>
    <property type="match status" value="1"/>
</dbReference>
<sequence length="269" mass="30382">MLPSSRGMQTKPGPKRLRQSRFTVFQGSKLKVPRSKFHMAHEHGELESLVGVHSFAQIPTRGRKWWKHWGQLVETFCAASEARENRLTSKSQSRIAYELDEIKEVRRSKSTETRAALELMECVNTALSAPHDENSFWSGVSESEYEASTGKAFVYVRRDRAIGIVTVECLNLSAKRGRWMLTNGCTLVPNVCPVVKLGISRIWVCQTARGQGIAAKLLEAARKFTLPDQKIAKWEMAWSQPSESGLKLATKYNSVRHEKSGQMLIPCYI</sequence>
<dbReference type="CDD" id="cd04301">
    <property type="entry name" value="NAT_SF"/>
    <property type="match status" value="1"/>
</dbReference>
<dbReference type="OrthoDB" id="428854at2759"/>
<dbReference type="Pfam" id="PF13880">
    <property type="entry name" value="Acetyltransf_13"/>
    <property type="match status" value="1"/>
</dbReference>